<sequence>MGNLAPSKTVYALSEKSRKRKRGSLSPKSRKDPRSSVSNDSSVPKPDGDKKNNAANENQLPTTKGKIQEKLDIALQLNLSQTQYHHKGDLEDEFLRVGPQPAWGLERFTNLESGG</sequence>
<dbReference type="RefSeq" id="XP_060408769.1">
    <property type="nucleotide sequence ID" value="XM_060560364.1"/>
</dbReference>
<organism evidence="2 3">
    <name type="scientific">Colletotrichum navitas</name>
    <dbReference type="NCBI Taxonomy" id="681940"/>
    <lineage>
        <taxon>Eukaryota</taxon>
        <taxon>Fungi</taxon>
        <taxon>Dikarya</taxon>
        <taxon>Ascomycota</taxon>
        <taxon>Pezizomycotina</taxon>
        <taxon>Sordariomycetes</taxon>
        <taxon>Hypocreomycetidae</taxon>
        <taxon>Glomerellales</taxon>
        <taxon>Glomerellaceae</taxon>
        <taxon>Colletotrichum</taxon>
        <taxon>Colletotrichum graminicola species complex</taxon>
    </lineage>
</organism>
<evidence type="ECO:0000313" key="3">
    <source>
        <dbReference type="Proteomes" id="UP001230504"/>
    </source>
</evidence>
<name>A0AAD8PN65_9PEZI</name>
<comment type="caution">
    <text evidence="2">The sequence shown here is derived from an EMBL/GenBank/DDBJ whole genome shotgun (WGS) entry which is preliminary data.</text>
</comment>
<accession>A0AAD8PN65</accession>
<dbReference type="GeneID" id="85444604"/>
<gene>
    <name evidence="2" type="ORF">LY79DRAFT_583902</name>
</gene>
<protein>
    <submittedName>
        <fullName evidence="2">Uncharacterized protein</fullName>
    </submittedName>
</protein>
<dbReference type="AlphaFoldDB" id="A0AAD8PN65"/>
<feature type="region of interest" description="Disordered" evidence="1">
    <location>
        <begin position="1"/>
        <end position="67"/>
    </location>
</feature>
<reference evidence="2" key="1">
    <citation type="submission" date="2021-06" db="EMBL/GenBank/DDBJ databases">
        <title>Comparative genomics, transcriptomics and evolutionary studies reveal genomic signatures of adaptation to plant cell wall in hemibiotrophic fungi.</title>
        <authorList>
            <consortium name="DOE Joint Genome Institute"/>
            <person name="Baroncelli R."/>
            <person name="Diaz J.F."/>
            <person name="Benocci T."/>
            <person name="Peng M."/>
            <person name="Battaglia E."/>
            <person name="Haridas S."/>
            <person name="Andreopoulos W."/>
            <person name="Labutti K."/>
            <person name="Pangilinan J."/>
            <person name="Floch G.L."/>
            <person name="Makela M.R."/>
            <person name="Henrissat B."/>
            <person name="Grigoriev I.V."/>
            <person name="Crouch J.A."/>
            <person name="De Vries R.P."/>
            <person name="Sukno S.A."/>
            <person name="Thon M.R."/>
        </authorList>
    </citation>
    <scope>NUCLEOTIDE SEQUENCE</scope>
    <source>
        <strain evidence="2">CBS 125086</strain>
    </source>
</reference>
<dbReference type="Proteomes" id="UP001230504">
    <property type="component" value="Unassembled WGS sequence"/>
</dbReference>
<keyword evidence="3" id="KW-1185">Reference proteome</keyword>
<evidence type="ECO:0000313" key="2">
    <source>
        <dbReference type="EMBL" id="KAK1573078.1"/>
    </source>
</evidence>
<evidence type="ECO:0000256" key="1">
    <source>
        <dbReference type="SAM" id="MobiDB-lite"/>
    </source>
</evidence>
<dbReference type="EMBL" id="JAHLJV010000099">
    <property type="protein sequence ID" value="KAK1573078.1"/>
    <property type="molecule type" value="Genomic_DNA"/>
</dbReference>
<proteinExistence type="predicted"/>
<feature type="compositionally biased region" description="Polar residues" evidence="1">
    <location>
        <begin position="53"/>
        <end position="62"/>
    </location>
</feature>